<accession>A0A1V6Y3U3</accession>
<dbReference type="GO" id="GO:0042393">
    <property type="term" value="F:histone binding"/>
    <property type="evidence" value="ECO:0007669"/>
    <property type="project" value="TreeGrafter"/>
</dbReference>
<comment type="caution">
    <text evidence="6">The sequence shown here is derived from an EMBL/GenBank/DDBJ whole genome shotgun (WGS) entry which is preliminary data.</text>
</comment>
<dbReference type="Gene3D" id="2.30.29.30">
    <property type="entry name" value="Pleckstrin-homology domain (PH domain)/Phosphotyrosine-binding domain (PTB)"/>
    <property type="match status" value="1"/>
</dbReference>
<gene>
    <name evidence="6" type="ORF">PENNAL_c0038G11240</name>
</gene>
<feature type="compositionally biased region" description="Acidic residues" evidence="4">
    <location>
        <begin position="422"/>
        <end position="475"/>
    </location>
</feature>
<feature type="domain" description="Histone chaperone RTT106/FACT complex subunit SPT16-like middle" evidence="5">
    <location>
        <begin position="292"/>
        <end position="380"/>
    </location>
</feature>
<evidence type="ECO:0000313" key="7">
    <source>
        <dbReference type="Proteomes" id="UP000191691"/>
    </source>
</evidence>
<comment type="subunit">
    <text evidence="3">Interacts with histones H3 and H4.</text>
</comment>
<dbReference type="SUPFAM" id="SSF50729">
    <property type="entry name" value="PH domain-like"/>
    <property type="match status" value="1"/>
</dbReference>
<dbReference type="PANTHER" id="PTHR45849">
    <property type="entry name" value="FACT COMPLEX SUBUNIT SSRP1"/>
    <property type="match status" value="1"/>
</dbReference>
<dbReference type="Proteomes" id="UP000191691">
    <property type="component" value="Unassembled WGS sequence"/>
</dbReference>
<feature type="region of interest" description="Disordered" evidence="4">
    <location>
        <begin position="396"/>
        <end position="481"/>
    </location>
</feature>
<dbReference type="InterPro" id="IPR050454">
    <property type="entry name" value="RTT106/SSRP1_HistChap/FACT"/>
</dbReference>
<evidence type="ECO:0000256" key="3">
    <source>
        <dbReference type="ARBA" id="ARBA00038654"/>
    </source>
</evidence>
<dbReference type="InterPro" id="IPR011993">
    <property type="entry name" value="PH-like_dom_sf"/>
</dbReference>
<dbReference type="GO" id="GO:0031491">
    <property type="term" value="F:nucleosome binding"/>
    <property type="evidence" value="ECO:0007669"/>
    <property type="project" value="TreeGrafter"/>
</dbReference>
<feature type="region of interest" description="Disordered" evidence="4">
    <location>
        <begin position="94"/>
        <end position="128"/>
    </location>
</feature>
<evidence type="ECO:0000256" key="4">
    <source>
        <dbReference type="SAM" id="MobiDB-lite"/>
    </source>
</evidence>
<comment type="similarity">
    <text evidence="1">Belongs to the RTT106 family.</text>
</comment>
<protein>
    <recommendedName>
        <fullName evidence="5">Histone chaperone RTT106/FACT complex subunit SPT16-like middle domain-containing protein</fullName>
    </recommendedName>
</protein>
<dbReference type="Pfam" id="PF08512">
    <property type="entry name" value="Rttp106-like_middle"/>
    <property type="match status" value="1"/>
</dbReference>
<dbReference type="InterPro" id="IPR013719">
    <property type="entry name" value="RTT106/SPT16-like_middle_dom"/>
</dbReference>
<evidence type="ECO:0000259" key="5">
    <source>
        <dbReference type="SMART" id="SM01287"/>
    </source>
</evidence>
<dbReference type="Gene3D" id="2.30.29.120">
    <property type="match status" value="1"/>
</dbReference>
<evidence type="ECO:0000313" key="6">
    <source>
        <dbReference type="EMBL" id="OQE82048.1"/>
    </source>
</evidence>
<organism evidence="6 7">
    <name type="scientific">Penicillium nalgiovense</name>
    <dbReference type="NCBI Taxonomy" id="60175"/>
    <lineage>
        <taxon>Eukaryota</taxon>
        <taxon>Fungi</taxon>
        <taxon>Dikarya</taxon>
        <taxon>Ascomycota</taxon>
        <taxon>Pezizomycotina</taxon>
        <taxon>Eurotiomycetes</taxon>
        <taxon>Eurotiomycetidae</taxon>
        <taxon>Eurotiales</taxon>
        <taxon>Aspergillaceae</taxon>
        <taxon>Penicillium</taxon>
    </lineage>
</organism>
<evidence type="ECO:0000256" key="2">
    <source>
        <dbReference type="ARBA" id="ARBA00037550"/>
    </source>
</evidence>
<dbReference type="EMBL" id="MOOB01000038">
    <property type="protein sequence ID" value="OQE82048.1"/>
    <property type="molecule type" value="Genomic_DNA"/>
</dbReference>
<proteinExistence type="inferred from homology"/>
<dbReference type="AlphaFoldDB" id="A0A1V6Y3U3"/>
<sequence length="481" mass="52880">MRILRVHPYGHPPILRLTCISLHCCSLEPKQSQKKKMAFASINSTGAPIAVIEEAFATEPLLKKRVYDAIGSTPQHRTLFEDLAKYTSSLLARTTNTALPSRPPAADGPAAKKRKLQNGDSETAQASVDLKDGNAPVQYYVQDVSFSTPQRKKLTLEITAGHPYLRARNQATKEIEFGVSMDKIRHALCLPVPEKTQKQFNFCIIPEYADGITPPPEGSAASEAMVFTIADGPAKAAFSGDGKQLGHGPGESAEAFIRKILNENMSHTNVVRPDDKQFVSAMPEAHRKGEKAYHVKAFRGSKEGILFAFKKPLLFFSFATIDSVSYTSVLQRTFNLNVMARPENGSEEDNQEFEFSMVDQENFSGIDTYIKRHGLQDASLAEARRAKVYNVNKAGGEDAAASTGEAAGEDESELQKAQRELEDQEDEEEEDYNPDSDDSEGSGSSSEEDDDEDDEDAGQDSDEDMVENELGSEAEDISKDH</sequence>
<reference evidence="7" key="1">
    <citation type="journal article" date="2017" name="Nat. Microbiol.">
        <title>Global analysis of biosynthetic gene clusters reveals vast potential of secondary metabolite production in Penicillium species.</title>
        <authorList>
            <person name="Nielsen J.C."/>
            <person name="Grijseels S."/>
            <person name="Prigent S."/>
            <person name="Ji B."/>
            <person name="Dainat J."/>
            <person name="Nielsen K.F."/>
            <person name="Frisvad J.C."/>
            <person name="Workman M."/>
            <person name="Nielsen J."/>
        </authorList>
    </citation>
    <scope>NUCLEOTIDE SEQUENCE [LARGE SCALE GENOMIC DNA]</scope>
    <source>
        <strain evidence="7">IBT 13039</strain>
    </source>
</reference>
<dbReference type="OMA" id="AMPEAHR"/>
<dbReference type="SMART" id="SM01287">
    <property type="entry name" value="Rtt106"/>
    <property type="match status" value="1"/>
</dbReference>
<comment type="function">
    <text evidence="2">Histones H3 and H4 chaperone involved in the nucleosome formation and heterochromatin silencing. Required for the deposition of H3K56ac-carrying H3-H4 complex onto newly-replicated DNA. Plays a role in the transcriptional regulation of the cell-cycle dependent histone genes by creating a repressive structure at the core histone gene promoter.</text>
</comment>
<keyword evidence="7" id="KW-1185">Reference proteome</keyword>
<evidence type="ECO:0000256" key="1">
    <source>
        <dbReference type="ARBA" id="ARBA00006159"/>
    </source>
</evidence>
<dbReference type="STRING" id="60175.A0A1V6Y3U3"/>
<name>A0A1V6Y3U3_PENNA</name>
<dbReference type="PANTHER" id="PTHR45849:SF3">
    <property type="entry name" value="HISTONE CHAPERONE RTT106"/>
    <property type="match status" value="1"/>
</dbReference>